<dbReference type="InterPro" id="IPR000182">
    <property type="entry name" value="GNAT_dom"/>
</dbReference>
<evidence type="ECO:0000313" key="4">
    <source>
        <dbReference type="EMBL" id="GAA0347708.1"/>
    </source>
</evidence>
<keyword evidence="2" id="KW-0012">Acyltransferase</keyword>
<evidence type="ECO:0000259" key="3">
    <source>
        <dbReference type="PROSITE" id="PS51186"/>
    </source>
</evidence>
<sequence length="149" mass="16491">MQIKPYSYPITGTLMKLLLEADPDSKAVDAYLKDARVFVASQQAEPVGIAVLQTSEDRAELKNIAVCQHHRGQGLAKQLIVTVKQAASQLGYSSLHVGTGNSSLSQLALYQKCGFRMECIRKDFFSTYPQPIYENGIRCLDLVMLRAPL</sequence>
<keyword evidence="5" id="KW-1185">Reference proteome</keyword>
<dbReference type="InterPro" id="IPR016181">
    <property type="entry name" value="Acyl_CoA_acyltransferase"/>
</dbReference>
<dbReference type="Pfam" id="PF13508">
    <property type="entry name" value="Acetyltransf_7"/>
    <property type="match status" value="1"/>
</dbReference>
<dbReference type="PANTHER" id="PTHR43877">
    <property type="entry name" value="AMINOALKYLPHOSPHONATE N-ACETYLTRANSFERASE-RELATED-RELATED"/>
    <property type="match status" value="1"/>
</dbReference>
<evidence type="ECO:0000256" key="2">
    <source>
        <dbReference type="ARBA" id="ARBA00023315"/>
    </source>
</evidence>
<dbReference type="RefSeq" id="WP_343842517.1">
    <property type="nucleotide sequence ID" value="NZ_BAAAEI010000006.1"/>
</dbReference>
<gene>
    <name evidence="4" type="ORF">GCM10009092_10100</name>
</gene>
<dbReference type="PROSITE" id="PS51186">
    <property type="entry name" value="GNAT"/>
    <property type="match status" value="1"/>
</dbReference>
<evidence type="ECO:0000256" key="1">
    <source>
        <dbReference type="ARBA" id="ARBA00022679"/>
    </source>
</evidence>
<protein>
    <submittedName>
        <fullName evidence="4">GNAT family N-acetyltransferase</fullName>
    </submittedName>
</protein>
<keyword evidence="1" id="KW-0808">Transferase</keyword>
<dbReference type="Proteomes" id="UP001501757">
    <property type="component" value="Unassembled WGS sequence"/>
</dbReference>
<feature type="domain" description="N-acetyltransferase" evidence="3">
    <location>
        <begin position="1"/>
        <end position="133"/>
    </location>
</feature>
<name>A0ABN0WVB2_9ALTE</name>
<dbReference type="CDD" id="cd04301">
    <property type="entry name" value="NAT_SF"/>
    <property type="match status" value="1"/>
</dbReference>
<dbReference type="Gene3D" id="3.40.630.30">
    <property type="match status" value="1"/>
</dbReference>
<dbReference type="PANTHER" id="PTHR43877:SF2">
    <property type="entry name" value="AMINOALKYLPHOSPHONATE N-ACETYLTRANSFERASE-RELATED"/>
    <property type="match status" value="1"/>
</dbReference>
<evidence type="ECO:0000313" key="5">
    <source>
        <dbReference type="Proteomes" id="UP001501757"/>
    </source>
</evidence>
<organism evidence="4 5">
    <name type="scientific">Bowmanella denitrificans</name>
    <dbReference type="NCBI Taxonomy" id="366582"/>
    <lineage>
        <taxon>Bacteria</taxon>
        <taxon>Pseudomonadati</taxon>
        <taxon>Pseudomonadota</taxon>
        <taxon>Gammaproteobacteria</taxon>
        <taxon>Alteromonadales</taxon>
        <taxon>Alteromonadaceae</taxon>
        <taxon>Bowmanella</taxon>
    </lineage>
</organism>
<dbReference type="SUPFAM" id="SSF55729">
    <property type="entry name" value="Acyl-CoA N-acyltransferases (Nat)"/>
    <property type="match status" value="1"/>
</dbReference>
<accession>A0ABN0WVB2</accession>
<reference evidence="4 5" key="1">
    <citation type="journal article" date="2019" name="Int. J. Syst. Evol. Microbiol.">
        <title>The Global Catalogue of Microorganisms (GCM) 10K type strain sequencing project: providing services to taxonomists for standard genome sequencing and annotation.</title>
        <authorList>
            <consortium name="The Broad Institute Genomics Platform"/>
            <consortium name="The Broad Institute Genome Sequencing Center for Infectious Disease"/>
            <person name="Wu L."/>
            <person name="Ma J."/>
        </authorList>
    </citation>
    <scope>NUCLEOTIDE SEQUENCE [LARGE SCALE GENOMIC DNA]</scope>
    <source>
        <strain evidence="4 5">JCM 13378</strain>
    </source>
</reference>
<comment type="caution">
    <text evidence="4">The sequence shown here is derived from an EMBL/GenBank/DDBJ whole genome shotgun (WGS) entry which is preliminary data.</text>
</comment>
<dbReference type="EMBL" id="BAAAEI010000006">
    <property type="protein sequence ID" value="GAA0347708.1"/>
    <property type="molecule type" value="Genomic_DNA"/>
</dbReference>
<dbReference type="InterPro" id="IPR050832">
    <property type="entry name" value="Bact_Acetyltransf"/>
</dbReference>
<proteinExistence type="predicted"/>